<organism evidence="2 3">
    <name type="scientific">Enterococcus gallinarum</name>
    <dbReference type="NCBI Taxonomy" id="1353"/>
    <lineage>
        <taxon>Bacteria</taxon>
        <taxon>Bacillati</taxon>
        <taxon>Bacillota</taxon>
        <taxon>Bacilli</taxon>
        <taxon>Lactobacillales</taxon>
        <taxon>Enterococcaceae</taxon>
        <taxon>Enterococcus</taxon>
    </lineage>
</organism>
<evidence type="ECO:0000259" key="1">
    <source>
        <dbReference type="Pfam" id="PF04545"/>
    </source>
</evidence>
<dbReference type="GO" id="GO:0006352">
    <property type="term" value="P:DNA-templated transcription initiation"/>
    <property type="evidence" value="ECO:0007669"/>
    <property type="project" value="InterPro"/>
</dbReference>
<dbReference type="Gene3D" id="1.20.140.160">
    <property type="match status" value="1"/>
</dbReference>
<feature type="domain" description="RNA polymerase sigma-70 region 4" evidence="1">
    <location>
        <begin position="79"/>
        <end position="126"/>
    </location>
</feature>
<dbReference type="NCBIfam" id="TIGR02937">
    <property type="entry name" value="sigma70-ECF"/>
    <property type="match status" value="1"/>
</dbReference>
<dbReference type="SUPFAM" id="SSF88659">
    <property type="entry name" value="Sigma3 and sigma4 domains of RNA polymerase sigma factors"/>
    <property type="match status" value="1"/>
</dbReference>
<dbReference type="Pfam" id="PF04545">
    <property type="entry name" value="Sigma70_r4"/>
    <property type="match status" value="1"/>
</dbReference>
<dbReference type="InterPro" id="IPR014284">
    <property type="entry name" value="RNA_pol_sigma-70_dom"/>
</dbReference>
<dbReference type="InterPro" id="IPR013324">
    <property type="entry name" value="RNA_pol_sigma_r3/r4-like"/>
</dbReference>
<dbReference type="RefSeq" id="WP_002333898.1">
    <property type="nucleotide sequence ID" value="NZ_JBHKAQ010000002.1"/>
</dbReference>
<dbReference type="Proteomes" id="UP000516696">
    <property type="component" value="Chromosome"/>
</dbReference>
<sequence>MVDDKGINYRFIKYIYQAMLNEKMNYIRSSKKKGIVVVHDETLLENAQYQNEQLLEQLTEDHAFNLEEYVNDVDLSNSIAKLTDREKYIVYKRFIEGEKDPAIAKTLGVSSQAVSKQRRKIMKKLKTYFEMAP</sequence>
<reference evidence="2 3" key="1">
    <citation type="submission" date="2020-03" db="EMBL/GenBank/DDBJ databases">
        <title>Characterization of ganglioside-mimicking enterococci.</title>
        <authorList>
            <person name="Patry R.T."/>
            <person name="Nothaft H."/>
            <person name="Bridger R."/>
            <person name="Shajahan A."/>
            <person name="Huynh S."/>
            <person name="Sanchez S."/>
            <person name="Azadi P."/>
            <person name="Cooper K."/>
            <person name="Miller W.G."/>
            <person name="Parker C.T."/>
            <person name="Wells L."/>
            <person name="Szymanski C.M."/>
        </authorList>
    </citation>
    <scope>NUCLEOTIDE SEQUENCE [LARGE SCALE GENOMIC DNA]</scope>
    <source>
        <strain evidence="2 3">EGM181</strain>
    </source>
</reference>
<dbReference type="AlphaFoldDB" id="A0AAE7T101"/>
<accession>A0AAE7T101</accession>
<protein>
    <submittedName>
        <fullName evidence="2">Sigma-70 family RNA polymerase sigma factor</fullName>
    </submittedName>
</protein>
<dbReference type="EMBL" id="CP050485">
    <property type="protein sequence ID" value="QOG29088.1"/>
    <property type="molecule type" value="Genomic_DNA"/>
</dbReference>
<dbReference type="InterPro" id="IPR007630">
    <property type="entry name" value="RNA_pol_sigma70_r4"/>
</dbReference>
<gene>
    <name evidence="2" type="ORF">EGM181_03730</name>
</gene>
<name>A0AAE7T101_ENTGA</name>
<evidence type="ECO:0000313" key="2">
    <source>
        <dbReference type="EMBL" id="QOG29088.1"/>
    </source>
</evidence>
<proteinExistence type="predicted"/>
<dbReference type="GO" id="GO:0003700">
    <property type="term" value="F:DNA-binding transcription factor activity"/>
    <property type="evidence" value="ECO:0007669"/>
    <property type="project" value="InterPro"/>
</dbReference>
<evidence type="ECO:0000313" key="3">
    <source>
        <dbReference type="Proteomes" id="UP000516696"/>
    </source>
</evidence>